<dbReference type="Proteomes" id="UP001150603">
    <property type="component" value="Unassembled WGS sequence"/>
</dbReference>
<gene>
    <name evidence="1" type="ORF">FBU59_003814</name>
</gene>
<comment type="caution">
    <text evidence="1">The sequence shown here is derived from an EMBL/GenBank/DDBJ whole genome shotgun (WGS) entry which is preliminary data.</text>
</comment>
<sequence length="211" mass="24349">MSSTVGRPIRKTCRARSLKAPVVNPTRILKPKCKWDDSDNHLFFLAMAEHMRIDGDGLHLHFNYLSGKDFNTLVEEENKGTPQQVIREKLIYDNKGEGDKKSKSRSSGPKYCPELIFEQLCYFQDLCPKHSLQEIHEKLKNSRQRYCNKFLNMFERGELDAPKDNVNAKDSKTAGDASARALLRYLIDKDRQLLATKSSVTRLSTELDRWI</sequence>
<reference evidence="1" key="1">
    <citation type="submission" date="2022-07" db="EMBL/GenBank/DDBJ databases">
        <title>Phylogenomic reconstructions and comparative analyses of Kickxellomycotina fungi.</title>
        <authorList>
            <person name="Reynolds N.K."/>
            <person name="Stajich J.E."/>
            <person name="Barry K."/>
            <person name="Grigoriev I.V."/>
            <person name="Crous P."/>
            <person name="Smith M.E."/>
        </authorList>
    </citation>
    <scope>NUCLEOTIDE SEQUENCE</scope>
    <source>
        <strain evidence="1">NRRL 5244</strain>
    </source>
</reference>
<accession>A0ACC1J765</accession>
<feature type="non-terminal residue" evidence="1">
    <location>
        <position position="211"/>
    </location>
</feature>
<name>A0ACC1J765_9FUNG</name>
<evidence type="ECO:0000313" key="2">
    <source>
        <dbReference type="Proteomes" id="UP001150603"/>
    </source>
</evidence>
<dbReference type="EMBL" id="JANBPW010002553">
    <property type="protein sequence ID" value="KAJ1940421.1"/>
    <property type="molecule type" value="Genomic_DNA"/>
</dbReference>
<keyword evidence="2" id="KW-1185">Reference proteome</keyword>
<evidence type="ECO:0000313" key="1">
    <source>
        <dbReference type="EMBL" id="KAJ1940421.1"/>
    </source>
</evidence>
<protein>
    <submittedName>
        <fullName evidence="1">Uncharacterized protein</fullName>
    </submittedName>
</protein>
<proteinExistence type="predicted"/>
<organism evidence="1 2">
    <name type="scientific">Linderina macrospora</name>
    <dbReference type="NCBI Taxonomy" id="4868"/>
    <lineage>
        <taxon>Eukaryota</taxon>
        <taxon>Fungi</taxon>
        <taxon>Fungi incertae sedis</taxon>
        <taxon>Zoopagomycota</taxon>
        <taxon>Kickxellomycotina</taxon>
        <taxon>Kickxellomycetes</taxon>
        <taxon>Kickxellales</taxon>
        <taxon>Kickxellaceae</taxon>
        <taxon>Linderina</taxon>
    </lineage>
</organism>